<name>A0A1W6JQ38_9CAUD</name>
<evidence type="ECO:0000313" key="2">
    <source>
        <dbReference type="EMBL" id="ARM68373.1"/>
    </source>
</evidence>
<dbReference type="GeneID" id="77923803"/>
<evidence type="ECO:0000313" key="3">
    <source>
        <dbReference type="Proteomes" id="UP000224518"/>
    </source>
</evidence>
<dbReference type="RefSeq" id="YP_010648365.1">
    <property type="nucleotide sequence ID" value="NC_070727.1"/>
</dbReference>
<dbReference type="KEGG" id="vg:77923803"/>
<feature type="compositionally biased region" description="Basic and acidic residues" evidence="1">
    <location>
        <begin position="99"/>
        <end position="109"/>
    </location>
</feature>
<sequence>MKISDNDKQVIKERKRLLEIYKDIPEDKLKVAEGLIIQAARLRIMLDYMWKDIQENGEYAMFQQTDKAPPYERERPVARLYTTRDQSYQRVIKQLSDLLPKENKEEDNKKRRTSSDLL</sequence>
<keyword evidence="3" id="KW-1185">Reference proteome</keyword>
<reference evidence="2 3" key="1">
    <citation type="submission" date="2017-02" db="EMBL/GenBank/DDBJ databases">
        <title>Analysis of active prophages from bacterial high-throughput sequencing data.</title>
        <authorList>
            <person name="Sun Q."/>
            <person name="Zhang X."/>
            <person name="Xing S."/>
            <person name="Tong Y.-G."/>
        </authorList>
    </citation>
    <scope>NUCLEOTIDE SEQUENCE [LARGE SCALE GENOMIC DNA]</scope>
</reference>
<proteinExistence type="predicted"/>
<feature type="region of interest" description="Disordered" evidence="1">
    <location>
        <begin position="99"/>
        <end position="118"/>
    </location>
</feature>
<accession>A0A1W6JQ38</accession>
<dbReference type="EMBL" id="KY653126">
    <property type="protein sequence ID" value="ARM68373.1"/>
    <property type="molecule type" value="Genomic_DNA"/>
</dbReference>
<organism evidence="2 3">
    <name type="scientific">Staphylococcus virus IME1354_01</name>
    <dbReference type="NCBI Taxonomy" id="3070820"/>
    <lineage>
        <taxon>Viruses</taxon>
        <taxon>Duplodnaviria</taxon>
        <taxon>Heunggongvirae</taxon>
        <taxon>Uroviricota</taxon>
        <taxon>Caudoviricetes</taxon>
        <taxon>Zhangqianvirus</taxon>
        <taxon>Zhangqianvirus IME1354</taxon>
    </lineage>
</organism>
<dbReference type="Proteomes" id="UP000224518">
    <property type="component" value="Segment"/>
</dbReference>
<protein>
    <submittedName>
        <fullName evidence="2">Uncharacterized protein</fullName>
    </submittedName>
</protein>
<evidence type="ECO:0000256" key="1">
    <source>
        <dbReference type="SAM" id="MobiDB-lite"/>
    </source>
</evidence>